<dbReference type="GO" id="GO:0005737">
    <property type="term" value="C:cytoplasm"/>
    <property type="evidence" value="ECO:0007669"/>
    <property type="project" value="TreeGrafter"/>
</dbReference>
<feature type="domain" description="NAD-dependent epimerase/dehydratase" evidence="1">
    <location>
        <begin position="3"/>
        <end position="215"/>
    </location>
</feature>
<dbReference type="SUPFAM" id="SSF51735">
    <property type="entry name" value="NAD(P)-binding Rossmann-fold domains"/>
    <property type="match status" value="1"/>
</dbReference>
<dbReference type="PANTHER" id="PTHR48079:SF6">
    <property type="entry name" value="NAD(P)-BINDING DOMAIN-CONTAINING PROTEIN-RELATED"/>
    <property type="match status" value="1"/>
</dbReference>
<dbReference type="EMBL" id="CP009962">
    <property type="protein sequence ID" value="AIY40531.1"/>
    <property type="molecule type" value="Genomic_DNA"/>
</dbReference>
<proteinExistence type="predicted"/>
<dbReference type="Gene3D" id="3.40.50.720">
    <property type="entry name" value="NAD(P)-binding Rossmann-like Domain"/>
    <property type="match status" value="1"/>
</dbReference>
<dbReference type="GO" id="GO:0004029">
    <property type="term" value="F:aldehyde dehydrogenase (NAD+) activity"/>
    <property type="evidence" value="ECO:0007669"/>
    <property type="project" value="TreeGrafter"/>
</dbReference>
<dbReference type="RefSeq" id="WP_038486906.1">
    <property type="nucleotide sequence ID" value="NZ_CP009962.1"/>
</dbReference>
<dbReference type="PANTHER" id="PTHR48079">
    <property type="entry name" value="PROTEIN YEEZ"/>
    <property type="match status" value="1"/>
</dbReference>
<dbReference type="OrthoDB" id="9787292at2"/>
<sequence length="297" mass="31539">MRVFVTGATGFIGSAIVQELINAGHQVLGLARSDAAAASLAATGAEVHRGDLEDLENLRRGAAMADGVIHTAFNHDFSKFVENCETDRRAIEALGAVLEGSKRPMVITSGVALLTPDRIATEEDAHPPTSASFPRASEAAAALLAARGVRASVVRLSPSVHGDGDHGFVPRLIAIAREKGVSAYVGDGLNRWPAVHRLDAAHLFRLALEKGATGARYHGVADGGVPTREIAEVIGRRLNLPVIAKSREEAAEHFGFLGFFFGMDCPASSAHTQEGLGWRPQQPGLIADLDRPRYFET</sequence>
<keyword evidence="3" id="KW-1185">Reference proteome</keyword>
<dbReference type="Pfam" id="PF01370">
    <property type="entry name" value="Epimerase"/>
    <property type="match status" value="1"/>
</dbReference>
<reference evidence="3" key="1">
    <citation type="journal article" date="2014" name="Soil Biol. Biochem.">
        <title>Structure and function of bacterial communities in ageing soils: Insights from the Mendocino ecological staircase.</title>
        <authorList>
            <person name="Uroz S."/>
            <person name="Tech J.J."/>
            <person name="Sawaya N.A."/>
            <person name="Frey-Klett P."/>
            <person name="Leveau J.H.J."/>
        </authorList>
    </citation>
    <scope>NUCLEOTIDE SEQUENCE [LARGE SCALE GENOMIC DNA]</scope>
    <source>
        <strain evidence="3">Cal35</strain>
    </source>
</reference>
<dbReference type="InterPro" id="IPR051783">
    <property type="entry name" value="NAD(P)-dependent_oxidoreduct"/>
</dbReference>
<dbReference type="HOGENOM" id="CLU_007383_12_3_4"/>
<protein>
    <submittedName>
        <fullName evidence="2">Nucleoside-diphosphate-sugar epimerase</fullName>
    </submittedName>
</protein>
<dbReference type="AlphaFoldDB" id="A0A0A1F7M1"/>
<evidence type="ECO:0000313" key="2">
    <source>
        <dbReference type="EMBL" id="AIY40531.1"/>
    </source>
</evidence>
<dbReference type="STRING" id="279058.LT85_1373"/>
<name>A0A0A1F7M1_9BURK</name>
<dbReference type="Proteomes" id="UP000030302">
    <property type="component" value="Chromosome"/>
</dbReference>
<dbReference type="InterPro" id="IPR036291">
    <property type="entry name" value="NAD(P)-bd_dom_sf"/>
</dbReference>
<evidence type="ECO:0000313" key="3">
    <source>
        <dbReference type="Proteomes" id="UP000030302"/>
    </source>
</evidence>
<organism evidence="2 3">
    <name type="scientific">Collimonas arenae</name>
    <dbReference type="NCBI Taxonomy" id="279058"/>
    <lineage>
        <taxon>Bacteria</taxon>
        <taxon>Pseudomonadati</taxon>
        <taxon>Pseudomonadota</taxon>
        <taxon>Betaproteobacteria</taxon>
        <taxon>Burkholderiales</taxon>
        <taxon>Oxalobacteraceae</taxon>
        <taxon>Collimonas</taxon>
    </lineage>
</organism>
<dbReference type="KEGG" id="care:LT85_1373"/>
<evidence type="ECO:0000259" key="1">
    <source>
        <dbReference type="Pfam" id="PF01370"/>
    </source>
</evidence>
<gene>
    <name evidence="2" type="ORF">LT85_1373</name>
</gene>
<dbReference type="CDD" id="cd05262">
    <property type="entry name" value="SDR_a7"/>
    <property type="match status" value="1"/>
</dbReference>
<accession>A0A0A1F7M1</accession>
<dbReference type="InterPro" id="IPR001509">
    <property type="entry name" value="Epimerase_deHydtase"/>
</dbReference>